<dbReference type="InterPro" id="IPR028651">
    <property type="entry name" value="ING_fam"/>
</dbReference>
<dbReference type="InterPro" id="IPR024610">
    <property type="entry name" value="ING_N_histone-binding"/>
</dbReference>
<organism evidence="14 15">
    <name type="scientific">Rhodotorula graminis (strain WP1)</name>
    <dbReference type="NCBI Taxonomy" id="578459"/>
    <lineage>
        <taxon>Eukaryota</taxon>
        <taxon>Fungi</taxon>
        <taxon>Dikarya</taxon>
        <taxon>Basidiomycota</taxon>
        <taxon>Pucciniomycotina</taxon>
        <taxon>Microbotryomycetes</taxon>
        <taxon>Sporidiobolales</taxon>
        <taxon>Sporidiobolaceae</taxon>
        <taxon>Rhodotorula</taxon>
    </lineage>
</organism>
<evidence type="ECO:0000256" key="2">
    <source>
        <dbReference type="ARBA" id="ARBA00010210"/>
    </source>
</evidence>
<comment type="function">
    <text evidence="11">Component of an histone acetyltransferase complex.</text>
</comment>
<dbReference type="GO" id="GO:0000785">
    <property type="term" value="C:chromatin"/>
    <property type="evidence" value="ECO:0007669"/>
    <property type="project" value="UniProtKB-ARBA"/>
</dbReference>
<dbReference type="GO" id="GO:0005634">
    <property type="term" value="C:nucleus"/>
    <property type="evidence" value="ECO:0007669"/>
    <property type="project" value="UniProtKB-SubCell"/>
</dbReference>
<dbReference type="Pfam" id="PF12998">
    <property type="entry name" value="ING"/>
    <property type="match status" value="1"/>
</dbReference>
<feature type="binding site" evidence="9">
    <location>
        <position position="538"/>
    </location>
    <ligand>
        <name>Zn(2+)</name>
        <dbReference type="ChEBI" id="CHEBI:29105"/>
        <label>2</label>
    </ligand>
</feature>
<evidence type="ECO:0000256" key="8">
    <source>
        <dbReference type="PIRSR" id="PIRSR628651-50"/>
    </source>
</evidence>
<sequence length="549" mass="56765">MAANTPTPSSEIIHLVTTFADSLDSLPPSLTRSLSDLKELDAVLNSSLQSITDKLRLVHDMMHTPEPGTKPTAEPPKYTPLDRLKLLREVAEDARVFRLGGEDKIRVATNTCETIATHTSHLATLSTLLLSFLPEHLQPHLPAPSAPHGYPKSNTPSSAIARRQMFDYPPARHPGQGSTSRLSGALGMVREHYDLTRGGAAGGVGVGGIAGPAGLGGMGGARGYGQSGRKRAAQIDYSIYGDDYPLAGGVGAAGHGRKDKEKDPAQRHPNQYTKKRLQGAAAGGAGVGGMGGVAGVYGGGSPSGALGGVISAQSANAAAGVYSNAVPHPMGMTAVEAVKEKRRGQEAAAGASSASAAAAAAAMGSTSGPVSRSSSVAPGAGGAAMGYQGMASQSEYDLATLGGSQQRAPAKRKVEDVAGASKRRKKGVNDSPEPPARSLPGTVQAAGRAPRRQNSTSTRADDPPSPVAATQLALDDDFDAALDGADDDGDKTLYCFCQRVSFGEMIACDAPDCEHEWFHLPCVGLKSIPDGRWFCDECRRTSKAGKKRR</sequence>
<feature type="binding site" evidence="9">
    <location>
        <position position="535"/>
    </location>
    <ligand>
        <name>Zn(2+)</name>
        <dbReference type="ChEBI" id="CHEBI:29105"/>
        <label>2</label>
    </ligand>
</feature>
<evidence type="ECO:0000256" key="7">
    <source>
        <dbReference type="ARBA" id="ARBA00023242"/>
    </source>
</evidence>
<feature type="region of interest" description="Disordered" evidence="12">
    <location>
        <begin position="402"/>
        <end position="468"/>
    </location>
</feature>
<gene>
    <name evidence="14" type="ORF">RHOBADRAFT_38463</name>
</gene>
<comment type="subunit">
    <text evidence="11">Component of an histone acetyltransferase complex. Interacts with H3K4me3 and to a lesser extent with H3K4me2.</text>
</comment>
<dbReference type="PROSITE" id="PS01359">
    <property type="entry name" value="ZF_PHD_1"/>
    <property type="match status" value="1"/>
</dbReference>
<keyword evidence="6 11" id="KW-0156">Chromatin regulator</keyword>
<feature type="binding site" evidence="9">
    <location>
        <position position="497"/>
    </location>
    <ligand>
        <name>Zn(2+)</name>
        <dbReference type="ChEBI" id="CHEBI:29105"/>
        <label>1</label>
    </ligand>
</feature>
<evidence type="ECO:0000256" key="10">
    <source>
        <dbReference type="PROSITE-ProRule" id="PRU00146"/>
    </source>
</evidence>
<feature type="binding site" evidence="9">
    <location>
        <position position="513"/>
    </location>
    <ligand>
        <name>Zn(2+)</name>
        <dbReference type="ChEBI" id="CHEBI:29105"/>
        <label>2</label>
    </ligand>
</feature>
<dbReference type="GeneID" id="28973978"/>
<dbReference type="CDD" id="cd15505">
    <property type="entry name" value="PHD_ING"/>
    <property type="match status" value="1"/>
</dbReference>
<dbReference type="SMART" id="SM00249">
    <property type="entry name" value="PHD"/>
    <property type="match status" value="1"/>
</dbReference>
<dbReference type="Pfam" id="PF23011">
    <property type="entry name" value="PHD-1st_NSD"/>
    <property type="match status" value="1"/>
</dbReference>
<dbReference type="PANTHER" id="PTHR10333:SF42">
    <property type="entry name" value="INHIBITOR OF GROWTH PROTEIN 5"/>
    <property type="match status" value="1"/>
</dbReference>
<dbReference type="InterPro" id="IPR011011">
    <property type="entry name" value="Znf_FYVE_PHD"/>
</dbReference>
<evidence type="ECO:0000259" key="13">
    <source>
        <dbReference type="PROSITE" id="PS50016"/>
    </source>
</evidence>
<dbReference type="STRING" id="578459.A0A0P9FC67"/>
<comment type="similarity">
    <text evidence="2 11">Belongs to the ING family.</text>
</comment>
<dbReference type="Proteomes" id="UP000053890">
    <property type="component" value="Unassembled WGS sequence"/>
</dbReference>
<feature type="binding site" evidence="9">
    <location>
        <position position="519"/>
    </location>
    <ligand>
        <name>Zn(2+)</name>
        <dbReference type="ChEBI" id="CHEBI:29105"/>
        <label>1</label>
    </ligand>
</feature>
<feature type="region of interest" description="Disordered" evidence="12">
    <location>
        <begin position="250"/>
        <end position="279"/>
    </location>
</feature>
<feature type="site" description="Histone H3K4me3 binding" evidence="8">
    <location>
        <position position="494"/>
    </location>
</feature>
<comment type="subcellular location">
    <subcellularLocation>
        <location evidence="1 11">Nucleus</location>
    </subcellularLocation>
</comment>
<dbReference type="GO" id="GO:0006355">
    <property type="term" value="P:regulation of DNA-templated transcription"/>
    <property type="evidence" value="ECO:0007669"/>
    <property type="project" value="TreeGrafter"/>
</dbReference>
<evidence type="ECO:0000256" key="9">
    <source>
        <dbReference type="PIRSR" id="PIRSR628651-51"/>
    </source>
</evidence>
<dbReference type="OMA" id="YKMGGED"/>
<dbReference type="InterPro" id="IPR019787">
    <property type="entry name" value="Znf_PHD-finger"/>
</dbReference>
<evidence type="ECO:0000256" key="12">
    <source>
        <dbReference type="SAM" id="MobiDB-lite"/>
    </source>
</evidence>
<evidence type="ECO:0000256" key="3">
    <source>
        <dbReference type="ARBA" id="ARBA00022723"/>
    </source>
</evidence>
<dbReference type="EMBL" id="KQ474083">
    <property type="protein sequence ID" value="KPV73273.1"/>
    <property type="molecule type" value="Genomic_DNA"/>
</dbReference>
<dbReference type="OrthoDB" id="5411773at2759"/>
<dbReference type="SMART" id="SM01408">
    <property type="entry name" value="ING"/>
    <property type="match status" value="1"/>
</dbReference>
<keyword evidence="15" id="KW-1185">Reference proteome</keyword>
<dbReference type="PROSITE" id="PS50016">
    <property type="entry name" value="ZF_PHD_2"/>
    <property type="match status" value="1"/>
</dbReference>
<proteinExistence type="inferred from homology"/>
<dbReference type="SUPFAM" id="SSF57903">
    <property type="entry name" value="FYVE/PHD zinc finger"/>
    <property type="match status" value="1"/>
</dbReference>
<accession>A0A0P9FC67</accession>
<evidence type="ECO:0000256" key="6">
    <source>
        <dbReference type="ARBA" id="ARBA00022853"/>
    </source>
</evidence>
<evidence type="ECO:0000313" key="14">
    <source>
        <dbReference type="EMBL" id="KPV73273.1"/>
    </source>
</evidence>
<feature type="binding site" evidence="9">
    <location>
        <position position="508"/>
    </location>
    <ligand>
        <name>Zn(2+)</name>
        <dbReference type="ChEBI" id="CHEBI:29105"/>
        <label>2</label>
    </ligand>
</feature>
<evidence type="ECO:0000313" key="15">
    <source>
        <dbReference type="Proteomes" id="UP000053890"/>
    </source>
</evidence>
<keyword evidence="3 9" id="KW-0479">Metal-binding</keyword>
<dbReference type="AlphaFoldDB" id="A0A0P9FC67"/>
<dbReference type="GO" id="GO:0006325">
    <property type="term" value="P:chromatin organization"/>
    <property type="evidence" value="ECO:0007669"/>
    <property type="project" value="UniProtKB-KW"/>
</dbReference>
<dbReference type="InterPro" id="IPR059153">
    <property type="entry name" value="NSD_PHD-1st"/>
</dbReference>
<evidence type="ECO:0000256" key="4">
    <source>
        <dbReference type="ARBA" id="ARBA00022771"/>
    </source>
</evidence>
<reference evidence="14 15" key="1">
    <citation type="journal article" date="2015" name="Front. Microbiol.">
        <title>Genome sequence of the plant growth promoting endophytic yeast Rhodotorula graminis WP1.</title>
        <authorList>
            <person name="Firrincieli A."/>
            <person name="Otillar R."/>
            <person name="Salamov A."/>
            <person name="Schmutz J."/>
            <person name="Khan Z."/>
            <person name="Redman R.S."/>
            <person name="Fleck N.D."/>
            <person name="Lindquist E."/>
            <person name="Grigoriev I.V."/>
            <person name="Doty S.L."/>
        </authorList>
    </citation>
    <scope>NUCLEOTIDE SEQUENCE [LARGE SCALE GENOMIC DNA]</scope>
    <source>
        <strain evidence="14 15">WP1</strain>
    </source>
</reference>
<comment type="domain">
    <text evidence="11">The PHD-type zinc finger mediates the binding to H3K4me3.</text>
</comment>
<keyword evidence="4 10" id="KW-0863">Zinc-finger</keyword>
<keyword evidence="5 9" id="KW-0862">Zinc</keyword>
<feature type="domain" description="PHD-type" evidence="13">
    <location>
        <begin position="492"/>
        <end position="541"/>
    </location>
</feature>
<feature type="site" description="Histone H3K4me3 binding" evidence="8">
    <location>
        <position position="505"/>
    </location>
</feature>
<evidence type="ECO:0000256" key="5">
    <source>
        <dbReference type="ARBA" id="ARBA00022833"/>
    </source>
</evidence>
<name>A0A0P9FC67_RHOGW</name>
<feature type="binding site" evidence="9">
    <location>
        <position position="495"/>
    </location>
    <ligand>
        <name>Zn(2+)</name>
        <dbReference type="ChEBI" id="CHEBI:29105"/>
        <label>1</label>
    </ligand>
</feature>
<feature type="binding site" evidence="9">
    <location>
        <position position="522"/>
    </location>
    <ligand>
        <name>Zn(2+)</name>
        <dbReference type="ChEBI" id="CHEBI:29105"/>
        <label>1</label>
    </ligand>
</feature>
<feature type="compositionally biased region" description="Basic and acidic residues" evidence="12">
    <location>
        <begin position="256"/>
        <end position="266"/>
    </location>
</feature>
<dbReference type="GO" id="GO:0008270">
    <property type="term" value="F:zinc ion binding"/>
    <property type="evidence" value="ECO:0007669"/>
    <property type="project" value="UniProtKB-KW"/>
</dbReference>
<dbReference type="InterPro" id="IPR001965">
    <property type="entry name" value="Znf_PHD"/>
</dbReference>
<feature type="site" description="Histone H3K4me3 binding" evidence="8">
    <location>
        <position position="517"/>
    </location>
</feature>
<dbReference type="Gene3D" id="3.30.40.10">
    <property type="entry name" value="Zinc/RING finger domain, C3HC4 (zinc finger)"/>
    <property type="match status" value="1"/>
</dbReference>
<dbReference type="Gene3D" id="6.10.140.1740">
    <property type="match status" value="1"/>
</dbReference>
<evidence type="ECO:0000256" key="11">
    <source>
        <dbReference type="RuleBase" id="RU361213"/>
    </source>
</evidence>
<keyword evidence="7 11" id="KW-0539">Nucleus</keyword>
<protein>
    <recommendedName>
        <fullName evidence="11">Chromatin modification-related protein</fullName>
    </recommendedName>
</protein>
<dbReference type="RefSeq" id="XP_018269322.1">
    <property type="nucleotide sequence ID" value="XM_018413529.1"/>
</dbReference>
<dbReference type="InterPro" id="IPR013083">
    <property type="entry name" value="Znf_RING/FYVE/PHD"/>
</dbReference>
<feature type="site" description="Histone H3K4me3 binding" evidence="8">
    <location>
        <position position="509"/>
    </location>
</feature>
<evidence type="ECO:0000256" key="1">
    <source>
        <dbReference type="ARBA" id="ARBA00004123"/>
    </source>
</evidence>
<dbReference type="InterPro" id="IPR019786">
    <property type="entry name" value="Zinc_finger_PHD-type_CS"/>
</dbReference>
<dbReference type="PANTHER" id="PTHR10333">
    <property type="entry name" value="INHIBITOR OF GROWTH PROTEIN"/>
    <property type="match status" value="1"/>
</dbReference>